<dbReference type="EMBL" id="KV424087">
    <property type="protein sequence ID" value="KZT51866.1"/>
    <property type="molecule type" value="Genomic_DNA"/>
</dbReference>
<dbReference type="OrthoDB" id="5876637at2759"/>
<keyword evidence="3" id="KW-1185">Reference proteome</keyword>
<evidence type="ECO:0000256" key="1">
    <source>
        <dbReference type="SAM" id="MobiDB-lite"/>
    </source>
</evidence>
<dbReference type="InParanoid" id="A0A165D1J2"/>
<feature type="compositionally biased region" description="Basic and acidic residues" evidence="1">
    <location>
        <begin position="140"/>
        <end position="154"/>
    </location>
</feature>
<dbReference type="STRING" id="1353952.A0A165D1J2"/>
<feature type="region of interest" description="Disordered" evidence="1">
    <location>
        <begin position="1"/>
        <end position="171"/>
    </location>
</feature>
<sequence>MPHKRPKRAVRESKAKEQGVDNAPKAGAASADDAPKGALRVLNAASARAQFKEKKRKREEGGEEPAKRQEKAVKRRKTEEGKEKEELKLRPGESLADFNRRVDQALIPRIRSSKSSKSKAAAAADSATTSPAFPASNPSRKTDFDALPKPRRLNDVAQAPPSLTKLPRNAGKLGVGARTKAEGVVSMATKVALEEERERVVERYRMMKEARVQSKESEGP</sequence>
<feature type="compositionally biased region" description="Basic and acidic residues" evidence="1">
    <location>
        <begin position="58"/>
        <end position="91"/>
    </location>
</feature>
<organism evidence="2 3">
    <name type="scientific">Calocera cornea HHB12733</name>
    <dbReference type="NCBI Taxonomy" id="1353952"/>
    <lineage>
        <taxon>Eukaryota</taxon>
        <taxon>Fungi</taxon>
        <taxon>Dikarya</taxon>
        <taxon>Basidiomycota</taxon>
        <taxon>Agaricomycotina</taxon>
        <taxon>Dacrymycetes</taxon>
        <taxon>Dacrymycetales</taxon>
        <taxon>Dacrymycetaceae</taxon>
        <taxon>Calocera</taxon>
    </lineage>
</organism>
<accession>A0A165D1J2</accession>
<proteinExistence type="predicted"/>
<dbReference type="Proteomes" id="UP000076842">
    <property type="component" value="Unassembled WGS sequence"/>
</dbReference>
<feature type="compositionally biased region" description="Low complexity" evidence="1">
    <location>
        <begin position="23"/>
        <end position="38"/>
    </location>
</feature>
<protein>
    <submittedName>
        <fullName evidence="2">Uncharacterized protein</fullName>
    </submittedName>
</protein>
<evidence type="ECO:0000313" key="2">
    <source>
        <dbReference type="EMBL" id="KZT51866.1"/>
    </source>
</evidence>
<feature type="compositionally biased region" description="Basic and acidic residues" evidence="1">
    <location>
        <begin position="9"/>
        <end position="19"/>
    </location>
</feature>
<feature type="compositionally biased region" description="Low complexity" evidence="1">
    <location>
        <begin position="118"/>
        <end position="139"/>
    </location>
</feature>
<evidence type="ECO:0000313" key="3">
    <source>
        <dbReference type="Proteomes" id="UP000076842"/>
    </source>
</evidence>
<gene>
    <name evidence="2" type="ORF">CALCODRAFT_521093</name>
</gene>
<reference evidence="2 3" key="1">
    <citation type="journal article" date="2016" name="Mol. Biol. Evol.">
        <title>Comparative Genomics of Early-Diverging Mushroom-Forming Fungi Provides Insights into the Origins of Lignocellulose Decay Capabilities.</title>
        <authorList>
            <person name="Nagy L.G."/>
            <person name="Riley R."/>
            <person name="Tritt A."/>
            <person name="Adam C."/>
            <person name="Daum C."/>
            <person name="Floudas D."/>
            <person name="Sun H."/>
            <person name="Yadav J.S."/>
            <person name="Pangilinan J."/>
            <person name="Larsson K.H."/>
            <person name="Matsuura K."/>
            <person name="Barry K."/>
            <person name="Labutti K."/>
            <person name="Kuo R."/>
            <person name="Ohm R.A."/>
            <person name="Bhattacharya S.S."/>
            <person name="Shirouzu T."/>
            <person name="Yoshinaga Y."/>
            <person name="Martin F.M."/>
            <person name="Grigoriev I.V."/>
            <person name="Hibbett D.S."/>
        </authorList>
    </citation>
    <scope>NUCLEOTIDE SEQUENCE [LARGE SCALE GENOMIC DNA]</scope>
    <source>
        <strain evidence="2 3">HHB12733</strain>
    </source>
</reference>
<dbReference type="PANTHER" id="PTHR40644">
    <property type="entry name" value="UPF0653 PROTEIN C607.02C"/>
    <property type="match status" value="1"/>
</dbReference>
<dbReference type="AlphaFoldDB" id="A0A165D1J2"/>
<dbReference type="PANTHER" id="PTHR40644:SF1">
    <property type="entry name" value="UPF0653 PROTEIN C607.02C"/>
    <property type="match status" value="1"/>
</dbReference>
<name>A0A165D1J2_9BASI</name>